<keyword evidence="1 4" id="KW-0533">Nickel</keyword>
<evidence type="ECO:0000313" key="5">
    <source>
        <dbReference type="EMBL" id="OAT85572.1"/>
    </source>
</evidence>
<feature type="binding site" evidence="4">
    <location>
        <position position="73"/>
    </location>
    <ligand>
        <name>Zn(2+)</name>
        <dbReference type="ChEBI" id="CHEBI:29105"/>
    </ligand>
</feature>
<feature type="binding site" evidence="4">
    <location>
        <position position="76"/>
    </location>
    <ligand>
        <name>Zn(2+)</name>
        <dbReference type="ChEBI" id="CHEBI:29105"/>
    </ligand>
</feature>
<evidence type="ECO:0000313" key="6">
    <source>
        <dbReference type="Proteomes" id="UP000078532"/>
    </source>
</evidence>
<evidence type="ECO:0000256" key="3">
    <source>
        <dbReference type="ARBA" id="ARBA00022833"/>
    </source>
</evidence>
<dbReference type="InterPro" id="IPR000688">
    <property type="entry name" value="HypA/HybF"/>
</dbReference>
<dbReference type="RefSeq" id="WP_066666710.1">
    <property type="nucleotide sequence ID" value="NZ_LYVF01000054.1"/>
</dbReference>
<dbReference type="GO" id="GO:0008270">
    <property type="term" value="F:zinc ion binding"/>
    <property type="evidence" value="ECO:0007669"/>
    <property type="project" value="UniProtKB-UniRule"/>
</dbReference>
<feature type="binding site" evidence="4">
    <location>
        <position position="92"/>
    </location>
    <ligand>
        <name>Zn(2+)</name>
        <dbReference type="ChEBI" id="CHEBI:29105"/>
    </ligand>
</feature>
<feature type="binding site" evidence="4">
    <location>
        <position position="2"/>
    </location>
    <ligand>
        <name>Ni(2+)</name>
        <dbReference type="ChEBI" id="CHEBI:49786"/>
    </ligand>
</feature>
<dbReference type="Pfam" id="PF01155">
    <property type="entry name" value="HypA"/>
    <property type="match status" value="1"/>
</dbReference>
<dbReference type="OrthoDB" id="9800361at2"/>
<evidence type="ECO:0000256" key="1">
    <source>
        <dbReference type="ARBA" id="ARBA00022596"/>
    </source>
</evidence>
<evidence type="ECO:0000256" key="4">
    <source>
        <dbReference type="HAMAP-Rule" id="MF_00213"/>
    </source>
</evidence>
<dbReference type="GO" id="GO:0016151">
    <property type="term" value="F:nickel cation binding"/>
    <property type="evidence" value="ECO:0007669"/>
    <property type="project" value="UniProtKB-UniRule"/>
</dbReference>
<comment type="similarity">
    <text evidence="4">Belongs to the HypA/HybF family.</text>
</comment>
<organism evidence="5 6">
    <name type="scientific">Desulfotomaculum copahuensis</name>
    <dbReference type="NCBI Taxonomy" id="1838280"/>
    <lineage>
        <taxon>Bacteria</taxon>
        <taxon>Bacillati</taxon>
        <taxon>Bacillota</taxon>
        <taxon>Clostridia</taxon>
        <taxon>Eubacteriales</taxon>
        <taxon>Desulfotomaculaceae</taxon>
        <taxon>Desulfotomaculum</taxon>
    </lineage>
</organism>
<gene>
    <name evidence="4" type="primary">hypA</name>
    <name evidence="5" type="ORF">A6M21_05480</name>
</gene>
<sequence length="132" mass="13893">MHELSLIQSLVELVAYSARENGITRVTLVKLVVGEYHGALPGALQFAFSCLTPDTPLAGAELEIEIKPVKLHCHSCGLVFSPSGWSAVCPGCGSSTPDVLQGRELFVDYFEGDEREGEAGESDSSPAAAAGQ</sequence>
<accession>A0A1B7LHA8</accession>
<proteinExistence type="inferred from homology"/>
<feature type="binding site" evidence="4">
    <location>
        <position position="89"/>
    </location>
    <ligand>
        <name>Zn(2+)</name>
        <dbReference type="ChEBI" id="CHEBI:29105"/>
    </ligand>
</feature>
<keyword evidence="2 4" id="KW-0479">Metal-binding</keyword>
<protein>
    <recommendedName>
        <fullName evidence="4">Hydrogenase maturation factor HypA</fullName>
    </recommendedName>
</protein>
<dbReference type="Proteomes" id="UP000078532">
    <property type="component" value="Unassembled WGS sequence"/>
</dbReference>
<dbReference type="AlphaFoldDB" id="A0A1B7LHA8"/>
<dbReference type="PANTHER" id="PTHR34535">
    <property type="entry name" value="HYDROGENASE MATURATION FACTOR HYPA"/>
    <property type="match status" value="1"/>
</dbReference>
<keyword evidence="3 4" id="KW-0862">Zinc</keyword>
<dbReference type="NCBIfam" id="TIGR00100">
    <property type="entry name" value="hypA"/>
    <property type="match status" value="1"/>
</dbReference>
<dbReference type="EMBL" id="LYVF01000054">
    <property type="protein sequence ID" value="OAT85572.1"/>
    <property type="molecule type" value="Genomic_DNA"/>
</dbReference>
<dbReference type="STRING" id="1838280.A6M21_05480"/>
<evidence type="ECO:0000256" key="2">
    <source>
        <dbReference type="ARBA" id="ARBA00022723"/>
    </source>
</evidence>
<comment type="function">
    <text evidence="4">Involved in the maturation of [NiFe] hydrogenases. Required for nickel insertion into the metal center of the hydrogenase.</text>
</comment>
<name>A0A1B7LHA8_9FIRM</name>
<dbReference type="PIRSF" id="PIRSF004761">
    <property type="entry name" value="Hydrgn_mat_HypA"/>
    <property type="match status" value="1"/>
</dbReference>
<keyword evidence="6" id="KW-1185">Reference proteome</keyword>
<dbReference type="HAMAP" id="MF_00213">
    <property type="entry name" value="HypA_HybF"/>
    <property type="match status" value="1"/>
</dbReference>
<dbReference type="Gene3D" id="3.30.2320.80">
    <property type="match status" value="1"/>
</dbReference>
<dbReference type="PANTHER" id="PTHR34535:SF3">
    <property type="entry name" value="HYDROGENASE MATURATION FACTOR HYPA"/>
    <property type="match status" value="1"/>
</dbReference>
<reference evidence="5 6" key="1">
    <citation type="submission" date="2016-04" db="EMBL/GenBank/DDBJ databases">
        <authorList>
            <person name="Evans L.H."/>
            <person name="Alamgir A."/>
            <person name="Owens N."/>
            <person name="Weber N.D."/>
            <person name="Virtaneva K."/>
            <person name="Barbian K."/>
            <person name="Babar A."/>
            <person name="Rosenke K."/>
        </authorList>
    </citation>
    <scope>NUCLEOTIDE SEQUENCE [LARGE SCALE GENOMIC DNA]</scope>
    <source>
        <strain evidence="5 6">LMa1</strain>
    </source>
</reference>
<comment type="caution">
    <text evidence="5">The sequence shown here is derived from an EMBL/GenBank/DDBJ whole genome shotgun (WGS) entry which is preliminary data.</text>
</comment>
<dbReference type="GO" id="GO:0051604">
    <property type="term" value="P:protein maturation"/>
    <property type="evidence" value="ECO:0007669"/>
    <property type="project" value="InterPro"/>
</dbReference>